<comment type="caution">
    <text evidence="2">The sequence shown here is derived from an EMBL/GenBank/DDBJ whole genome shotgun (WGS) entry which is preliminary data.</text>
</comment>
<dbReference type="EMBL" id="QVIG01000001">
    <property type="protein sequence ID" value="RGD56639.1"/>
    <property type="molecule type" value="Genomic_DNA"/>
</dbReference>
<evidence type="ECO:0000313" key="2">
    <source>
        <dbReference type="EMBL" id="RGD56639.1"/>
    </source>
</evidence>
<name>A0A372ZL91_9ACTN</name>
<protein>
    <recommendedName>
        <fullName evidence="4">Fibronectin type-III domain-containing protein</fullName>
    </recommendedName>
</protein>
<reference evidence="2 3" key="1">
    <citation type="submission" date="2018-08" db="EMBL/GenBank/DDBJ databases">
        <title>Diversity &amp; Physiological Properties of Lignin-Decomposing Actinobacteria from Soil.</title>
        <authorList>
            <person name="Roh S.G."/>
            <person name="Kim S.B."/>
        </authorList>
    </citation>
    <scope>NUCLEOTIDE SEQUENCE [LARGE SCALE GENOMIC DNA]</scope>
    <source>
        <strain evidence="2 3">MMS17-GH009</strain>
    </source>
</reference>
<dbReference type="RefSeq" id="WP_049657959.1">
    <property type="nucleotide sequence ID" value="NZ_QVIG01000001.1"/>
</dbReference>
<feature type="chain" id="PRO_5039245235" description="Fibronectin type-III domain-containing protein" evidence="1">
    <location>
        <begin position="33"/>
        <end position="145"/>
    </location>
</feature>
<organism evidence="2 3">
    <name type="scientific">Kitasatospora xanthocidica</name>
    <dbReference type="NCBI Taxonomy" id="83382"/>
    <lineage>
        <taxon>Bacteria</taxon>
        <taxon>Bacillati</taxon>
        <taxon>Actinomycetota</taxon>
        <taxon>Actinomycetes</taxon>
        <taxon>Kitasatosporales</taxon>
        <taxon>Streptomycetaceae</taxon>
        <taxon>Kitasatospora</taxon>
    </lineage>
</organism>
<gene>
    <name evidence="2" type="ORF">DR950_01470</name>
</gene>
<feature type="signal peptide" evidence="1">
    <location>
        <begin position="1"/>
        <end position="32"/>
    </location>
</feature>
<evidence type="ECO:0008006" key="4">
    <source>
        <dbReference type="Google" id="ProtNLM"/>
    </source>
</evidence>
<proteinExistence type="predicted"/>
<dbReference type="AlphaFoldDB" id="A0A372ZL91"/>
<evidence type="ECO:0000313" key="3">
    <source>
        <dbReference type="Proteomes" id="UP000263377"/>
    </source>
</evidence>
<dbReference type="Proteomes" id="UP000263377">
    <property type="component" value="Unassembled WGS sequence"/>
</dbReference>
<evidence type="ECO:0000256" key="1">
    <source>
        <dbReference type="SAM" id="SignalP"/>
    </source>
</evidence>
<accession>A0A372ZL91</accession>
<keyword evidence="3" id="KW-1185">Reference proteome</keyword>
<keyword evidence="1" id="KW-0732">Signal</keyword>
<sequence length="145" mass="15732">MSRIPHRTRAAAVAALVTAVALPLAGTATASAAVPAGVRSVQGAPNSTLAADAPTTWAEKNGGYVQINWTPPNNVGKYDWIGLYKRDPNAIGIDNYETWQWAYNHGTSYLTSVPAVSGDYWTAYISYDYASSQYRIIESHRSHID</sequence>